<reference evidence="2" key="1">
    <citation type="submission" date="2023-05" db="EMBL/GenBank/DDBJ databases">
        <title>Nepenthes gracilis genome sequencing.</title>
        <authorList>
            <person name="Fukushima K."/>
        </authorList>
    </citation>
    <scope>NUCLEOTIDE SEQUENCE</scope>
    <source>
        <strain evidence="2">SING2019-196</strain>
    </source>
</reference>
<evidence type="ECO:0000313" key="3">
    <source>
        <dbReference type="Proteomes" id="UP001279734"/>
    </source>
</evidence>
<sequence length="235" mass="25872">MGKRKRKGGEESGKEKGENGLGFCGTRKKKEEEEEEEGGDGGGVAGESAVDGGCGCGRDCCGSCGLRRRRRWVRKSVSGESTAAVRGGSGEIGGLGGVRWSCGSPVAVDAVGEQRCVVALPERERESGCARREEMTAASRRRCWMGGVGEAGGGQTSGRAVERRQRSCWQRPAEDVHGGWDHYVIRGTSYFRRKEDEVLATSAVRKMRYWLLRAVRKMRYCCFRRKEDEDWLLPP</sequence>
<comment type="caution">
    <text evidence="2">The sequence shown here is derived from an EMBL/GenBank/DDBJ whole genome shotgun (WGS) entry which is preliminary data.</text>
</comment>
<dbReference type="EMBL" id="BSYO01000033">
    <property type="protein sequence ID" value="GMH27870.1"/>
    <property type="molecule type" value="Genomic_DNA"/>
</dbReference>
<dbReference type="AlphaFoldDB" id="A0AAD3Y538"/>
<protein>
    <submittedName>
        <fullName evidence="2">Uncharacterized protein</fullName>
    </submittedName>
</protein>
<organism evidence="2 3">
    <name type="scientific">Nepenthes gracilis</name>
    <name type="common">Slender pitcher plant</name>
    <dbReference type="NCBI Taxonomy" id="150966"/>
    <lineage>
        <taxon>Eukaryota</taxon>
        <taxon>Viridiplantae</taxon>
        <taxon>Streptophyta</taxon>
        <taxon>Embryophyta</taxon>
        <taxon>Tracheophyta</taxon>
        <taxon>Spermatophyta</taxon>
        <taxon>Magnoliopsida</taxon>
        <taxon>eudicotyledons</taxon>
        <taxon>Gunneridae</taxon>
        <taxon>Pentapetalae</taxon>
        <taxon>Caryophyllales</taxon>
        <taxon>Nepenthaceae</taxon>
        <taxon>Nepenthes</taxon>
    </lineage>
</organism>
<dbReference type="Proteomes" id="UP001279734">
    <property type="component" value="Unassembled WGS sequence"/>
</dbReference>
<gene>
    <name evidence="2" type="ORF">Nepgr_029713</name>
</gene>
<evidence type="ECO:0000256" key="1">
    <source>
        <dbReference type="SAM" id="MobiDB-lite"/>
    </source>
</evidence>
<accession>A0AAD3Y538</accession>
<keyword evidence="3" id="KW-1185">Reference proteome</keyword>
<feature type="region of interest" description="Disordered" evidence="1">
    <location>
        <begin position="1"/>
        <end position="44"/>
    </location>
</feature>
<name>A0AAD3Y538_NEPGR</name>
<feature type="compositionally biased region" description="Basic and acidic residues" evidence="1">
    <location>
        <begin position="8"/>
        <end position="18"/>
    </location>
</feature>
<evidence type="ECO:0000313" key="2">
    <source>
        <dbReference type="EMBL" id="GMH27870.1"/>
    </source>
</evidence>
<proteinExistence type="predicted"/>